<dbReference type="SMART" id="SM00343">
    <property type="entry name" value="ZnF_C2HC"/>
    <property type="match status" value="2"/>
</dbReference>
<evidence type="ECO:0000256" key="2">
    <source>
        <dbReference type="SAM" id="MobiDB-lite"/>
    </source>
</evidence>
<keyword evidence="3" id="KW-0472">Membrane</keyword>
<dbReference type="GO" id="GO:0003677">
    <property type="term" value="F:DNA binding"/>
    <property type="evidence" value="ECO:0007669"/>
    <property type="project" value="InterPro"/>
</dbReference>
<dbReference type="SUPFAM" id="SSF159042">
    <property type="entry name" value="Plus3-like"/>
    <property type="match status" value="1"/>
</dbReference>
<proteinExistence type="predicted"/>
<keyword evidence="3" id="KW-1133">Transmembrane helix</keyword>
<keyword evidence="6" id="KW-1185">Reference proteome</keyword>
<dbReference type="PANTHER" id="PTHR38940:SF5">
    <property type="match status" value="1"/>
</dbReference>
<dbReference type="InterPro" id="IPR036128">
    <property type="entry name" value="Plus3-like_sf"/>
</dbReference>
<dbReference type="EMBL" id="KI630810">
    <property type="protein sequence ID" value="EYU32992.1"/>
    <property type="molecule type" value="Genomic_DNA"/>
</dbReference>
<dbReference type="InterPro" id="IPR001878">
    <property type="entry name" value="Znf_CCHC"/>
</dbReference>
<dbReference type="Pfam" id="PF03126">
    <property type="entry name" value="Plus-3"/>
    <property type="match status" value="1"/>
</dbReference>
<dbReference type="SMART" id="SM00719">
    <property type="entry name" value="Plus3"/>
    <property type="match status" value="1"/>
</dbReference>
<keyword evidence="3" id="KW-0812">Transmembrane</keyword>
<dbReference type="STRING" id="4155.A0A022QWG6"/>
<evidence type="ECO:0000259" key="4">
    <source>
        <dbReference type="PROSITE" id="PS50158"/>
    </source>
</evidence>
<dbReference type="PROSITE" id="PS50158">
    <property type="entry name" value="ZF_CCHC"/>
    <property type="match status" value="1"/>
</dbReference>
<feature type="region of interest" description="Disordered" evidence="2">
    <location>
        <begin position="192"/>
        <end position="213"/>
    </location>
</feature>
<keyword evidence="1" id="KW-0479">Metal-binding</keyword>
<name>A0A022QWG6_ERYGU</name>
<gene>
    <name evidence="5" type="ORF">MIMGU_mgv1a004259mg</name>
</gene>
<sequence>MEIEGCAENDLAQNSRICLSQENGKEKALSDDKDDSHVSMESCNSATLFSKGVKKRFLEQGHQLVESKKMKSQIEGNNYGSTSVVKPDSSFMNWISNMVKGLSDSNNKKDPSALALVSRPENDCKSPNAGFQSVFRSMYTSDKKAYEGEKDNSCKQIVLSNKDVNQRTSGGSNVHPINPWIFSLKDEVSPSGSFSKEAKTTTENTSPNIPLPEKKPFFPKAANNLDCEKISEANGDSFDLKPPRKSSTCALICFYCGRSDHYLRKCPELTETEIKGLQVKIGSFDKVEESCCFCIRCFRFDHWAISCPSVAVPPRRRHVACTSKKSSFASDSENYLKFPRGIFANSQDAVAEGEIFRAIKKLRMSRSDILRLMNSNISSTHLNGFFLRLRLGKLEAGLGWTGYYVARITGYTTEIIDYKSKKSILVDVGGIKSSVGSQYVSNHDFLEVSFVLKFRDKILRRDGGSEILYASHPFFVHLPLYVFSVVLHLFSISMRLYVKKKKYIQKPNYTHLFLRTRSRHGGADYRKRVTRFLCWMS</sequence>
<dbReference type="Gene3D" id="3.90.70.200">
    <property type="entry name" value="Plus-3 domain"/>
    <property type="match status" value="1"/>
</dbReference>
<dbReference type="eggNOG" id="ENOG502QSEI">
    <property type="taxonomic scope" value="Eukaryota"/>
</dbReference>
<dbReference type="Gene3D" id="4.10.60.10">
    <property type="entry name" value="Zinc finger, CCHC-type"/>
    <property type="match status" value="1"/>
</dbReference>
<keyword evidence="1" id="KW-0863">Zinc-finger</keyword>
<organism evidence="5 6">
    <name type="scientific">Erythranthe guttata</name>
    <name type="common">Yellow monkey flower</name>
    <name type="synonym">Mimulus guttatus</name>
    <dbReference type="NCBI Taxonomy" id="4155"/>
    <lineage>
        <taxon>Eukaryota</taxon>
        <taxon>Viridiplantae</taxon>
        <taxon>Streptophyta</taxon>
        <taxon>Embryophyta</taxon>
        <taxon>Tracheophyta</taxon>
        <taxon>Spermatophyta</taxon>
        <taxon>Magnoliopsida</taxon>
        <taxon>eudicotyledons</taxon>
        <taxon>Gunneridae</taxon>
        <taxon>Pentapetalae</taxon>
        <taxon>asterids</taxon>
        <taxon>lamiids</taxon>
        <taxon>Lamiales</taxon>
        <taxon>Phrymaceae</taxon>
        <taxon>Erythranthe</taxon>
    </lineage>
</organism>
<dbReference type="InterPro" id="IPR004343">
    <property type="entry name" value="Plus-3_dom"/>
</dbReference>
<evidence type="ECO:0000256" key="3">
    <source>
        <dbReference type="SAM" id="Phobius"/>
    </source>
</evidence>
<evidence type="ECO:0000313" key="6">
    <source>
        <dbReference type="Proteomes" id="UP000030748"/>
    </source>
</evidence>
<dbReference type="AlphaFoldDB" id="A0A022QWG6"/>
<evidence type="ECO:0000256" key="1">
    <source>
        <dbReference type="PROSITE-ProRule" id="PRU00047"/>
    </source>
</evidence>
<dbReference type="GO" id="GO:0008270">
    <property type="term" value="F:zinc ion binding"/>
    <property type="evidence" value="ECO:0007669"/>
    <property type="project" value="UniProtKB-KW"/>
</dbReference>
<feature type="domain" description="CCHC-type" evidence="4">
    <location>
        <begin position="253"/>
        <end position="268"/>
    </location>
</feature>
<dbReference type="PANTHER" id="PTHR38940">
    <property type="entry name" value="PLUS3 DOMAIN-CONTAINING PROTEIN"/>
    <property type="match status" value="1"/>
</dbReference>
<feature type="transmembrane region" description="Helical" evidence="3">
    <location>
        <begin position="478"/>
        <end position="498"/>
    </location>
</feature>
<evidence type="ECO:0000313" key="5">
    <source>
        <dbReference type="EMBL" id="EYU32992.1"/>
    </source>
</evidence>
<reference evidence="5 6" key="1">
    <citation type="journal article" date="2013" name="Proc. Natl. Acad. Sci. U.S.A.">
        <title>Fine-scale variation in meiotic recombination in Mimulus inferred from population shotgun sequencing.</title>
        <authorList>
            <person name="Hellsten U."/>
            <person name="Wright K.M."/>
            <person name="Jenkins J."/>
            <person name="Shu S."/>
            <person name="Yuan Y."/>
            <person name="Wessler S.R."/>
            <person name="Schmutz J."/>
            <person name="Willis J.H."/>
            <person name="Rokhsar D.S."/>
        </authorList>
    </citation>
    <scope>NUCLEOTIDE SEQUENCE [LARGE SCALE GENOMIC DNA]</scope>
    <source>
        <strain evidence="6">cv. DUN x IM62</strain>
    </source>
</reference>
<dbReference type="InterPro" id="IPR036875">
    <property type="entry name" value="Znf_CCHC_sf"/>
</dbReference>
<keyword evidence="1" id="KW-0862">Zinc</keyword>
<dbReference type="SUPFAM" id="SSF57756">
    <property type="entry name" value="Retrovirus zinc finger-like domains"/>
    <property type="match status" value="1"/>
</dbReference>
<protein>
    <recommendedName>
        <fullName evidence="4">CCHC-type domain-containing protein</fullName>
    </recommendedName>
</protein>
<dbReference type="Proteomes" id="UP000030748">
    <property type="component" value="Unassembled WGS sequence"/>
</dbReference>
<accession>A0A022QWG6</accession>